<dbReference type="GO" id="GO:0008234">
    <property type="term" value="F:cysteine-type peptidase activity"/>
    <property type="evidence" value="ECO:0007669"/>
    <property type="project" value="UniProtKB-KW"/>
</dbReference>
<name>A0A7I7XXT4_9MYCO</name>
<gene>
    <name evidence="7" type="ORF">MCNF_27310</name>
</gene>
<keyword evidence="8" id="KW-1185">Reference proteome</keyword>
<proteinExistence type="inferred from homology"/>
<reference evidence="7" key="1">
    <citation type="journal article" date="2019" name="Emerg. Microbes Infect.">
        <title>Comprehensive subspecies identification of 175 nontuberculous mycobacteria species based on 7547 genomic profiles.</title>
        <authorList>
            <person name="Matsumoto Y."/>
            <person name="Kinjo T."/>
            <person name="Motooka D."/>
            <person name="Nabeya D."/>
            <person name="Jung N."/>
            <person name="Uechi K."/>
            <person name="Horii T."/>
            <person name="Iida T."/>
            <person name="Fujita J."/>
            <person name="Nakamura S."/>
        </authorList>
    </citation>
    <scope>NUCLEOTIDE SEQUENCE [LARGE SCALE GENOMIC DNA]</scope>
    <source>
        <strain evidence="7">JCM 13671</strain>
    </source>
</reference>
<dbReference type="InterPro" id="IPR038765">
    <property type="entry name" value="Papain-like_cys_pep_sf"/>
</dbReference>
<protein>
    <recommendedName>
        <fullName evidence="6">NlpC/P60 domain-containing protein</fullName>
    </recommendedName>
</protein>
<accession>A0A7I7XXT4</accession>
<keyword evidence="3" id="KW-0378">Hydrolase</keyword>
<dbReference type="AlphaFoldDB" id="A0A7I7XXT4"/>
<evidence type="ECO:0000256" key="5">
    <source>
        <dbReference type="SAM" id="MobiDB-lite"/>
    </source>
</evidence>
<evidence type="ECO:0000256" key="1">
    <source>
        <dbReference type="ARBA" id="ARBA00007074"/>
    </source>
</evidence>
<feature type="region of interest" description="Disordered" evidence="5">
    <location>
        <begin position="183"/>
        <end position="237"/>
    </location>
</feature>
<keyword evidence="2" id="KW-0645">Protease</keyword>
<sequence length="237" mass="24151">MFALATLLTLVNQVSGTPYVSGGDSPRGTDCSGLASWVANAATGRPVYGDRFHTGNQERALLARGFKYGTAPNALVIGWNGGHTAVTLPDGTPVSSGEGGGVKVGGGGAYQKQFTKHMYLPAEQMAGAEPAPIDPMLPPPPPEPVIVQADTLMPPPPPPAPEPLPPPGPEVIPVDAMLPPPPAPELLPPPGPEVIPVDAMLPPPPAPELLPPPGPEFITADNNMVPPPAPDAPPIGV</sequence>
<dbReference type="InterPro" id="IPR000064">
    <property type="entry name" value="NLP_P60_dom"/>
</dbReference>
<evidence type="ECO:0000259" key="6">
    <source>
        <dbReference type="PROSITE" id="PS51935"/>
    </source>
</evidence>
<evidence type="ECO:0000256" key="2">
    <source>
        <dbReference type="ARBA" id="ARBA00022670"/>
    </source>
</evidence>
<dbReference type="Gene3D" id="3.90.1720.10">
    <property type="entry name" value="endopeptidase domain like (from Nostoc punctiforme)"/>
    <property type="match status" value="1"/>
</dbReference>
<feature type="compositionally biased region" description="Pro residues" evidence="5">
    <location>
        <begin position="201"/>
        <end position="215"/>
    </location>
</feature>
<evidence type="ECO:0000313" key="7">
    <source>
        <dbReference type="EMBL" id="BBZ34126.1"/>
    </source>
</evidence>
<organism evidence="7 8">
    <name type="scientific">Mycolicibacterium confluentis</name>
    <dbReference type="NCBI Taxonomy" id="28047"/>
    <lineage>
        <taxon>Bacteria</taxon>
        <taxon>Bacillati</taxon>
        <taxon>Actinomycetota</taxon>
        <taxon>Actinomycetes</taxon>
        <taxon>Mycobacteriales</taxon>
        <taxon>Mycobacteriaceae</taxon>
        <taxon>Mycolicibacterium</taxon>
    </lineage>
</organism>
<dbReference type="RefSeq" id="WP_234812932.1">
    <property type="nucleotide sequence ID" value="NZ_AP022612.1"/>
</dbReference>
<dbReference type="EMBL" id="AP022612">
    <property type="protein sequence ID" value="BBZ34126.1"/>
    <property type="molecule type" value="Genomic_DNA"/>
</dbReference>
<feature type="compositionally biased region" description="Pro residues" evidence="5">
    <location>
        <begin position="225"/>
        <end position="237"/>
    </location>
</feature>
<reference evidence="7" key="2">
    <citation type="submission" date="2020-02" db="EMBL/GenBank/DDBJ databases">
        <authorList>
            <person name="Matsumoto Y."/>
            <person name="Motooka D."/>
            <person name="Nakamura S."/>
        </authorList>
    </citation>
    <scope>NUCLEOTIDE SEQUENCE</scope>
    <source>
        <strain evidence="7">JCM 13671</strain>
    </source>
</reference>
<dbReference type="PROSITE" id="PS51935">
    <property type="entry name" value="NLPC_P60"/>
    <property type="match status" value="1"/>
</dbReference>
<evidence type="ECO:0000256" key="3">
    <source>
        <dbReference type="ARBA" id="ARBA00022801"/>
    </source>
</evidence>
<feature type="domain" description="NlpC/P60" evidence="6">
    <location>
        <begin position="1"/>
        <end position="126"/>
    </location>
</feature>
<evidence type="ECO:0000256" key="4">
    <source>
        <dbReference type="ARBA" id="ARBA00022807"/>
    </source>
</evidence>
<comment type="similarity">
    <text evidence="1">Belongs to the peptidase C40 family.</text>
</comment>
<dbReference type="Proteomes" id="UP000466931">
    <property type="component" value="Chromosome"/>
</dbReference>
<dbReference type="SUPFAM" id="SSF54001">
    <property type="entry name" value="Cysteine proteinases"/>
    <property type="match status" value="1"/>
</dbReference>
<keyword evidence="4" id="KW-0788">Thiol protease</keyword>
<feature type="compositionally biased region" description="Pro residues" evidence="5">
    <location>
        <begin position="183"/>
        <end position="193"/>
    </location>
</feature>
<dbReference type="GO" id="GO:0006508">
    <property type="term" value="P:proteolysis"/>
    <property type="evidence" value="ECO:0007669"/>
    <property type="project" value="UniProtKB-KW"/>
</dbReference>
<evidence type="ECO:0000313" key="8">
    <source>
        <dbReference type="Proteomes" id="UP000466931"/>
    </source>
</evidence>